<feature type="active site" evidence="4">
    <location>
        <position position="180"/>
    </location>
</feature>
<evidence type="ECO:0000259" key="5">
    <source>
        <dbReference type="PROSITE" id="PS51186"/>
    </source>
</evidence>
<dbReference type="Proteomes" id="UP000284731">
    <property type="component" value="Unassembled WGS sequence"/>
</dbReference>
<dbReference type="Gene3D" id="3.30.1060.10">
    <property type="entry name" value="Peptide methionine sulphoxide reductase MsrA"/>
    <property type="match status" value="1"/>
</dbReference>
<dbReference type="GO" id="GO:0016301">
    <property type="term" value="F:kinase activity"/>
    <property type="evidence" value="ECO:0007669"/>
    <property type="project" value="InterPro"/>
</dbReference>
<proteinExistence type="inferred from homology"/>
<gene>
    <name evidence="4 6" type="primary">msrA</name>
    <name evidence="6" type="ORF">DWX20_02380</name>
</gene>
<dbReference type="GO" id="GO:0005737">
    <property type="term" value="C:cytoplasm"/>
    <property type="evidence" value="ECO:0007669"/>
    <property type="project" value="TreeGrafter"/>
</dbReference>
<dbReference type="PROSITE" id="PS51186">
    <property type="entry name" value="GNAT"/>
    <property type="match status" value="1"/>
</dbReference>
<dbReference type="Gene3D" id="3.40.630.30">
    <property type="match status" value="1"/>
</dbReference>
<dbReference type="GO" id="GO:0016747">
    <property type="term" value="F:acyltransferase activity, transferring groups other than amino-acyl groups"/>
    <property type="evidence" value="ECO:0007669"/>
    <property type="project" value="InterPro"/>
</dbReference>
<dbReference type="InterPro" id="IPR006083">
    <property type="entry name" value="PRK/URK"/>
</dbReference>
<organism evidence="6 7">
    <name type="scientific">Solobacterium moorei</name>
    <dbReference type="NCBI Taxonomy" id="102148"/>
    <lineage>
        <taxon>Bacteria</taxon>
        <taxon>Bacillati</taxon>
        <taxon>Bacillota</taxon>
        <taxon>Erysipelotrichia</taxon>
        <taxon>Erysipelotrichales</taxon>
        <taxon>Erysipelotrichaceae</taxon>
        <taxon>Solobacterium</taxon>
    </lineage>
</organism>
<dbReference type="SUPFAM" id="SSF55729">
    <property type="entry name" value="Acyl-CoA N-acyltransferases (Nat)"/>
    <property type="match status" value="1"/>
</dbReference>
<dbReference type="Pfam" id="PF13302">
    <property type="entry name" value="Acetyltransf_3"/>
    <property type="match status" value="1"/>
</dbReference>
<dbReference type="InterPro" id="IPR016181">
    <property type="entry name" value="Acyl_CoA_acyltransferase"/>
</dbReference>
<sequence>MFEVKIFEQFPQYEDGFIVLRRFVQEDAKYLSEVYEVRLTKRQAEKTIENYEKSYRNKDEVILGIFGKEDEQLKGIIEIYDIHEAELSIGYMIVEKYRHQTYAKNSVYLLTKKLIDDYGITCIHANCHVDNLYSIRVLEHNGYERLGRDEDEYVYEYKPKQLVQDSFNQNEKTIALAGGCFWGVEKVFKVLDGVVETTTGYANGITENPTYEEVCRNETGYKEAVKVVYQPDVVSLSTIVRAFFLCIDPRQRNRQGNDFGTQYQTGIYYVDEKDLDDIKPIYASERMKYDRFFVELEPLKNFYTAEEYHQDYLDKHPNGYCHITAFEMEEVKKLNQQPCQITVILPSEKELRLEVKKNTTIAQLIQEVNTEHRIYAALINHKHVHFSECVHNQDVIELQDIHASYGNTCYQSTLTLLYLKAIHDVMGKNVTVTIANSLSKGLFTVIHAGNVTDALAKEIEARMHELVEDKLEITEEYVDRDRAIQLLQDAKDKKSVDLLNTASDLKNVYIITLADEKMMSFVHALPFTSDIPFFEVRRYRNGLLLRFPHPNYPDQIPPYEEQKSLYDAFSEETQWEKLLKVSFASDLNRMIEKKEPKDLIMLSEALHEKKIAMIAEQIQSAKKRIILIAGPSSSGKTTFAKRLCIQLKVIGLNPLYLGTDDYFVNRDEMILDENGKYDFESLEAVDLHLFETQMNALLHGEKVDLPEFDFITGKKIFGKRIISIDASQPIVIEGIHGLNPQLTEGIDDSEKFKIYISPLTQINLDAHHRIPTTDARMLRRMVRDNRTRGRDGAVTISSWPSVRHGEEKYIFPFNKEADVFFNSQCVYELAVLKKYATPLLEKVQPDQAEYAEAQRMLQFLSCFKSIDDDSIIANNSIIREFIGGSILVS</sequence>
<feature type="domain" description="N-acetyltransferase" evidence="5">
    <location>
        <begin position="18"/>
        <end position="161"/>
    </location>
</feature>
<evidence type="ECO:0000256" key="2">
    <source>
        <dbReference type="ARBA" id="ARBA00047806"/>
    </source>
</evidence>
<dbReference type="InterPro" id="IPR050162">
    <property type="entry name" value="MsrA_MetSO_reductase"/>
</dbReference>
<reference evidence="6 7" key="1">
    <citation type="submission" date="2018-08" db="EMBL/GenBank/DDBJ databases">
        <title>A genome reference for cultivated species of the human gut microbiota.</title>
        <authorList>
            <person name="Zou Y."/>
            <person name="Xue W."/>
            <person name="Luo G."/>
        </authorList>
    </citation>
    <scope>NUCLEOTIDE SEQUENCE [LARGE SCALE GENOMIC DNA]</scope>
    <source>
        <strain evidence="6 7">AF18-46</strain>
    </source>
</reference>
<dbReference type="InterPro" id="IPR036509">
    <property type="entry name" value="Met_Sox_Rdtase_MsrA_sf"/>
</dbReference>
<evidence type="ECO:0000256" key="1">
    <source>
        <dbReference type="ARBA" id="ARBA00023002"/>
    </source>
</evidence>
<dbReference type="SUPFAM" id="SSF55186">
    <property type="entry name" value="ThrRS/AlaRS common domain"/>
    <property type="match status" value="1"/>
</dbReference>
<dbReference type="Pfam" id="PF00485">
    <property type="entry name" value="PRK"/>
    <property type="match status" value="1"/>
</dbReference>
<dbReference type="InterPro" id="IPR027417">
    <property type="entry name" value="P-loop_NTPase"/>
</dbReference>
<dbReference type="NCBIfam" id="TIGR00401">
    <property type="entry name" value="msrA"/>
    <property type="match status" value="1"/>
</dbReference>
<accession>A0A412PI98</accession>
<evidence type="ECO:0000256" key="4">
    <source>
        <dbReference type="HAMAP-Rule" id="MF_01401"/>
    </source>
</evidence>
<dbReference type="InterPro" id="IPR016155">
    <property type="entry name" value="Mopterin_synth/thiamin_S_b"/>
</dbReference>
<dbReference type="PANTHER" id="PTHR42799:SF2">
    <property type="entry name" value="MITOCHONDRIAL PEPTIDE METHIONINE SULFOXIDE REDUCTASE"/>
    <property type="match status" value="1"/>
</dbReference>
<dbReference type="CDD" id="cd02028">
    <property type="entry name" value="UMPK_like"/>
    <property type="match status" value="1"/>
</dbReference>
<dbReference type="Pfam" id="PF01625">
    <property type="entry name" value="PMSR"/>
    <property type="match status" value="1"/>
</dbReference>
<dbReference type="SUPFAM" id="SSF55068">
    <property type="entry name" value="Peptide methionine sulfoxide reductase"/>
    <property type="match status" value="1"/>
</dbReference>
<keyword evidence="1 4" id="KW-0560">Oxidoreductase</keyword>
<evidence type="ECO:0000313" key="6">
    <source>
        <dbReference type="EMBL" id="RGT57917.1"/>
    </source>
</evidence>
<comment type="function">
    <text evidence="4">Has an important function as a repair enzyme for proteins that have been inactivated by oxidation. Catalyzes the reversible oxidation-reduction of methionine sulfoxide in proteins to methionine.</text>
</comment>
<dbReference type="SUPFAM" id="SSF52540">
    <property type="entry name" value="P-loop containing nucleoside triphosphate hydrolases"/>
    <property type="match status" value="1"/>
</dbReference>
<dbReference type="Gene3D" id="3.40.50.300">
    <property type="entry name" value="P-loop containing nucleotide triphosphate hydrolases"/>
    <property type="match status" value="1"/>
</dbReference>
<dbReference type="EMBL" id="QRWX01000001">
    <property type="protein sequence ID" value="RGT57917.1"/>
    <property type="molecule type" value="Genomic_DNA"/>
</dbReference>
<dbReference type="EC" id="1.8.4.11" evidence="4"/>
<comment type="caution">
    <text evidence="6">The sequence shown here is derived from an EMBL/GenBank/DDBJ whole genome shotgun (WGS) entry which is preliminary data.</text>
</comment>
<dbReference type="PANTHER" id="PTHR42799">
    <property type="entry name" value="MITOCHONDRIAL PEPTIDE METHIONINE SULFOXIDE REDUCTASE"/>
    <property type="match status" value="1"/>
</dbReference>
<comment type="catalytic activity">
    <reaction evidence="3 4">
        <text>[thioredoxin]-disulfide + L-methionine + H2O = L-methionine (S)-S-oxide + [thioredoxin]-dithiol</text>
        <dbReference type="Rhea" id="RHEA:19993"/>
        <dbReference type="Rhea" id="RHEA-COMP:10698"/>
        <dbReference type="Rhea" id="RHEA-COMP:10700"/>
        <dbReference type="ChEBI" id="CHEBI:15377"/>
        <dbReference type="ChEBI" id="CHEBI:29950"/>
        <dbReference type="ChEBI" id="CHEBI:50058"/>
        <dbReference type="ChEBI" id="CHEBI:57844"/>
        <dbReference type="ChEBI" id="CHEBI:58772"/>
        <dbReference type="EC" id="1.8.4.11"/>
    </reaction>
</comment>
<dbReference type="AlphaFoldDB" id="A0A412PI98"/>
<dbReference type="HAMAP" id="MF_01401">
    <property type="entry name" value="MsrA"/>
    <property type="match status" value="1"/>
</dbReference>
<dbReference type="GO" id="GO:0008113">
    <property type="term" value="F:peptide-methionine (S)-S-oxide reductase activity"/>
    <property type="evidence" value="ECO:0007669"/>
    <property type="project" value="UniProtKB-UniRule"/>
</dbReference>
<dbReference type="GO" id="GO:0005524">
    <property type="term" value="F:ATP binding"/>
    <property type="evidence" value="ECO:0007669"/>
    <property type="project" value="InterPro"/>
</dbReference>
<evidence type="ECO:0000313" key="7">
    <source>
        <dbReference type="Proteomes" id="UP000284731"/>
    </source>
</evidence>
<comment type="similarity">
    <text evidence="4">Belongs to the MsrA Met sulfoxide reductase family.</text>
</comment>
<evidence type="ECO:0000256" key="3">
    <source>
        <dbReference type="ARBA" id="ARBA00048782"/>
    </source>
</evidence>
<dbReference type="SUPFAM" id="SSF54285">
    <property type="entry name" value="MoaD/ThiS"/>
    <property type="match status" value="1"/>
</dbReference>
<dbReference type="InterPro" id="IPR002569">
    <property type="entry name" value="Met_Sox_Rdtase_MsrA_dom"/>
</dbReference>
<dbReference type="GO" id="GO:0034599">
    <property type="term" value="P:cellular response to oxidative stress"/>
    <property type="evidence" value="ECO:0007669"/>
    <property type="project" value="TreeGrafter"/>
</dbReference>
<comment type="catalytic activity">
    <reaction evidence="2 4">
        <text>L-methionyl-[protein] + [thioredoxin]-disulfide + H2O = L-methionyl-(S)-S-oxide-[protein] + [thioredoxin]-dithiol</text>
        <dbReference type="Rhea" id="RHEA:14217"/>
        <dbReference type="Rhea" id="RHEA-COMP:10698"/>
        <dbReference type="Rhea" id="RHEA-COMP:10700"/>
        <dbReference type="Rhea" id="RHEA-COMP:12313"/>
        <dbReference type="Rhea" id="RHEA-COMP:12315"/>
        <dbReference type="ChEBI" id="CHEBI:15377"/>
        <dbReference type="ChEBI" id="CHEBI:16044"/>
        <dbReference type="ChEBI" id="CHEBI:29950"/>
        <dbReference type="ChEBI" id="CHEBI:44120"/>
        <dbReference type="ChEBI" id="CHEBI:50058"/>
        <dbReference type="EC" id="1.8.4.11"/>
    </reaction>
</comment>
<dbReference type="InterPro" id="IPR000182">
    <property type="entry name" value="GNAT_dom"/>
</dbReference>
<protein>
    <recommendedName>
        <fullName evidence="4">Peptide methionine sulfoxide reductase MsrA</fullName>
        <shortName evidence="4">Protein-methionine-S-oxide reductase</shortName>
        <ecNumber evidence="4">1.8.4.11</ecNumber>
    </recommendedName>
    <alternativeName>
        <fullName evidence="4">Peptide-methionine (S)-S-oxide reductase</fullName>
        <shortName evidence="4">Peptide Met(O) reductase</shortName>
    </alternativeName>
</protein>
<name>A0A412PI98_9FIRM</name>
<dbReference type="Gene3D" id="3.30.980.10">
    <property type="entry name" value="Threonyl-trna Synthetase, Chain A, domain 2"/>
    <property type="match status" value="1"/>
</dbReference>
<dbReference type="GO" id="GO:0033744">
    <property type="term" value="F:L-methionine:thioredoxin-disulfide S-oxidoreductase activity"/>
    <property type="evidence" value="ECO:0007669"/>
    <property type="project" value="RHEA"/>
</dbReference>
<dbReference type="InterPro" id="IPR018163">
    <property type="entry name" value="Thr/Ala-tRNA-synth_IIc_edit"/>
</dbReference>